<evidence type="ECO:0000256" key="8">
    <source>
        <dbReference type="ARBA" id="ARBA00022741"/>
    </source>
</evidence>
<evidence type="ECO:0000256" key="16">
    <source>
        <dbReference type="ARBA" id="ARBA00040841"/>
    </source>
</evidence>
<gene>
    <name evidence="20" type="ORF">DFP94_103489</name>
</gene>
<keyword evidence="12" id="KW-0902">Two-component regulatory system</keyword>
<dbReference type="Gene3D" id="3.30.565.10">
    <property type="entry name" value="Histidine kinase-like ATPase, C-terminal domain"/>
    <property type="match status" value="1"/>
</dbReference>
<evidence type="ECO:0000256" key="7">
    <source>
        <dbReference type="ARBA" id="ARBA00022692"/>
    </source>
</evidence>
<keyword evidence="9 20" id="KW-0418">Kinase</keyword>
<dbReference type="PANTHER" id="PTHR45528">
    <property type="entry name" value="SENSOR HISTIDINE KINASE CPXA"/>
    <property type="match status" value="1"/>
</dbReference>
<dbReference type="SUPFAM" id="SSF55874">
    <property type="entry name" value="ATPase domain of HSP90 chaperone/DNA topoisomerase II/histidine kinase"/>
    <property type="match status" value="1"/>
</dbReference>
<dbReference type="PROSITE" id="PS50885">
    <property type="entry name" value="HAMP"/>
    <property type="match status" value="1"/>
</dbReference>
<comment type="caution">
    <text evidence="20">The sequence shown here is derived from an EMBL/GenBank/DDBJ whole genome shotgun (WGS) entry which is preliminary data.</text>
</comment>
<protein>
    <recommendedName>
        <fullName evidence="16">Heme sensor protein HssS</fullName>
        <ecNumber evidence="3">2.7.13.3</ecNumber>
    </recommendedName>
</protein>
<dbReference type="Pfam" id="PF00512">
    <property type="entry name" value="HisKA"/>
    <property type="match status" value="1"/>
</dbReference>
<evidence type="ECO:0000256" key="1">
    <source>
        <dbReference type="ARBA" id="ARBA00000085"/>
    </source>
</evidence>
<dbReference type="PRINTS" id="PR00344">
    <property type="entry name" value="BCTRLSENSOR"/>
</dbReference>
<evidence type="ECO:0000313" key="21">
    <source>
        <dbReference type="Proteomes" id="UP000253090"/>
    </source>
</evidence>
<feature type="domain" description="Histidine kinase" evidence="18">
    <location>
        <begin position="237"/>
        <end position="452"/>
    </location>
</feature>
<comment type="function">
    <text evidence="15">Member of the two-component regulatory system HssS/HssR involved in intracellular heme homeostasis and tempering of staphylococcal virulence. HssS functions as a heme sensor histidine kinase which is autophosphorylated at a histidine residue and transfers its phosphate group to an aspartate residue of HssR. HssR/HssS activates the expression of hrtAB, an efflux pump, in response to extracellular heme, hemin, hemoglobin or blood.</text>
</comment>
<evidence type="ECO:0000256" key="12">
    <source>
        <dbReference type="ARBA" id="ARBA00023012"/>
    </source>
</evidence>
<proteinExistence type="predicted"/>
<feature type="transmembrane region" description="Helical" evidence="17">
    <location>
        <begin position="6"/>
        <end position="27"/>
    </location>
</feature>
<dbReference type="EMBL" id="QPJW01000003">
    <property type="protein sequence ID" value="RCX20756.1"/>
    <property type="molecule type" value="Genomic_DNA"/>
</dbReference>
<feature type="domain" description="HAMP" evidence="19">
    <location>
        <begin position="177"/>
        <end position="229"/>
    </location>
</feature>
<keyword evidence="14 17" id="KW-0472">Membrane</keyword>
<evidence type="ECO:0000256" key="9">
    <source>
        <dbReference type="ARBA" id="ARBA00022777"/>
    </source>
</evidence>
<evidence type="ECO:0000256" key="5">
    <source>
        <dbReference type="ARBA" id="ARBA00022553"/>
    </source>
</evidence>
<evidence type="ECO:0000259" key="18">
    <source>
        <dbReference type="PROSITE" id="PS50109"/>
    </source>
</evidence>
<dbReference type="Pfam" id="PF02518">
    <property type="entry name" value="HATPase_c"/>
    <property type="match status" value="1"/>
</dbReference>
<dbReference type="CDD" id="cd06225">
    <property type="entry name" value="HAMP"/>
    <property type="match status" value="1"/>
</dbReference>
<keyword evidence="6" id="KW-0808">Transferase</keyword>
<dbReference type="SUPFAM" id="SSF158472">
    <property type="entry name" value="HAMP domain-like"/>
    <property type="match status" value="1"/>
</dbReference>
<name>A0A369BJK2_9BACL</name>
<evidence type="ECO:0000256" key="2">
    <source>
        <dbReference type="ARBA" id="ARBA00004651"/>
    </source>
</evidence>
<dbReference type="InterPro" id="IPR003661">
    <property type="entry name" value="HisK_dim/P_dom"/>
</dbReference>
<dbReference type="InterPro" id="IPR004358">
    <property type="entry name" value="Sig_transdc_His_kin-like_C"/>
</dbReference>
<keyword evidence="11 17" id="KW-1133">Transmembrane helix</keyword>
<dbReference type="OrthoDB" id="9813151at2"/>
<keyword evidence="21" id="KW-1185">Reference proteome</keyword>
<dbReference type="SMART" id="SM00304">
    <property type="entry name" value="HAMP"/>
    <property type="match status" value="1"/>
</dbReference>
<dbReference type="PANTHER" id="PTHR45528:SF11">
    <property type="entry name" value="HISTIDINE KINASE"/>
    <property type="match status" value="1"/>
</dbReference>
<evidence type="ECO:0000256" key="13">
    <source>
        <dbReference type="ARBA" id="ARBA00023026"/>
    </source>
</evidence>
<dbReference type="SMART" id="SM00388">
    <property type="entry name" value="HisKA"/>
    <property type="match status" value="1"/>
</dbReference>
<dbReference type="EC" id="2.7.13.3" evidence="3"/>
<dbReference type="RefSeq" id="WP_114496795.1">
    <property type="nucleotide sequence ID" value="NZ_QPJW01000003.1"/>
</dbReference>
<dbReference type="Proteomes" id="UP000253090">
    <property type="component" value="Unassembled WGS sequence"/>
</dbReference>
<dbReference type="Pfam" id="PF00672">
    <property type="entry name" value="HAMP"/>
    <property type="match status" value="1"/>
</dbReference>
<dbReference type="GO" id="GO:0005886">
    <property type="term" value="C:plasma membrane"/>
    <property type="evidence" value="ECO:0007669"/>
    <property type="project" value="UniProtKB-SubCell"/>
</dbReference>
<evidence type="ECO:0000256" key="6">
    <source>
        <dbReference type="ARBA" id="ARBA00022679"/>
    </source>
</evidence>
<dbReference type="GO" id="GO:0000155">
    <property type="term" value="F:phosphorelay sensor kinase activity"/>
    <property type="evidence" value="ECO:0007669"/>
    <property type="project" value="InterPro"/>
</dbReference>
<dbReference type="CDD" id="cd16922">
    <property type="entry name" value="HATPase_EvgS-ArcB-TorS-like"/>
    <property type="match status" value="1"/>
</dbReference>
<keyword evidence="10" id="KW-0067">ATP-binding</keyword>
<dbReference type="PROSITE" id="PS50109">
    <property type="entry name" value="HIS_KIN"/>
    <property type="match status" value="1"/>
</dbReference>
<evidence type="ECO:0000259" key="19">
    <source>
        <dbReference type="PROSITE" id="PS50885"/>
    </source>
</evidence>
<dbReference type="SMART" id="SM00387">
    <property type="entry name" value="HATPase_c"/>
    <property type="match status" value="1"/>
</dbReference>
<accession>A0A369BJK2</accession>
<dbReference type="InterPro" id="IPR005467">
    <property type="entry name" value="His_kinase_dom"/>
</dbReference>
<keyword evidence="8" id="KW-0547">Nucleotide-binding</keyword>
<dbReference type="InterPro" id="IPR003660">
    <property type="entry name" value="HAMP_dom"/>
</dbReference>
<comment type="catalytic activity">
    <reaction evidence="1">
        <text>ATP + protein L-histidine = ADP + protein N-phospho-L-histidine.</text>
        <dbReference type="EC" id="2.7.13.3"/>
    </reaction>
</comment>
<dbReference type="Gene3D" id="6.10.340.10">
    <property type="match status" value="1"/>
</dbReference>
<dbReference type="FunFam" id="1.10.287.130:FF:000001">
    <property type="entry name" value="Two-component sensor histidine kinase"/>
    <property type="match status" value="1"/>
</dbReference>
<evidence type="ECO:0000256" key="10">
    <source>
        <dbReference type="ARBA" id="ARBA00022840"/>
    </source>
</evidence>
<dbReference type="AlphaFoldDB" id="A0A369BJK2"/>
<evidence type="ECO:0000256" key="11">
    <source>
        <dbReference type="ARBA" id="ARBA00022989"/>
    </source>
</evidence>
<comment type="subcellular location">
    <subcellularLocation>
        <location evidence="2">Cell membrane</location>
        <topology evidence="2">Multi-pass membrane protein</topology>
    </subcellularLocation>
</comment>
<dbReference type="InterPro" id="IPR036097">
    <property type="entry name" value="HisK_dim/P_sf"/>
</dbReference>
<dbReference type="SUPFAM" id="SSF47384">
    <property type="entry name" value="Homodimeric domain of signal transducing histidine kinase"/>
    <property type="match status" value="1"/>
</dbReference>
<dbReference type="Gene3D" id="1.10.287.130">
    <property type="match status" value="1"/>
</dbReference>
<evidence type="ECO:0000256" key="15">
    <source>
        <dbReference type="ARBA" id="ARBA00037219"/>
    </source>
</evidence>
<keyword evidence="5" id="KW-0597">Phosphoprotein</keyword>
<evidence type="ECO:0000256" key="3">
    <source>
        <dbReference type="ARBA" id="ARBA00012438"/>
    </source>
</evidence>
<evidence type="ECO:0000256" key="17">
    <source>
        <dbReference type="SAM" id="Phobius"/>
    </source>
</evidence>
<keyword evidence="7 17" id="KW-0812">Transmembrane</keyword>
<dbReference type="InterPro" id="IPR036890">
    <property type="entry name" value="HATPase_C_sf"/>
</dbReference>
<sequence length="456" mass="50969">MIKSLYIRVVLTFLVSVIAGTVISYFVTTWIFEEKLNDNAQINLRNFGQDVVEIYNVLPLREADLFLSRMKQLDAYYIRIYEAPGQFKSYGNLNGHKPASVTTEQLKKVLNGSVVQDNPNGIAAILLGLPLQTEVGTKAMFLEMITPPSASFVIKWALIFAACSLVAGSMLILVASVFLVSPIKKLTVATKRIAAGEFNIKLNIKQTGELGTLARSFEEMMHDLQQLEQMRREFVTNVSHEVQSPLTSISGYALVLKQNGLSDQERSRYLDIIIAEADRMSKMSDSLLKLSLLESQSQQLRPAIFGLDEQIRRVIVALQPQWSARSISFELHLKAVQFMADYDLLNQVWTNLIGNSIKFSQNGGVITISMKQDTKNVTVRISDSGIGISLEDQKRIFERFFKADRSHSRQYSGSGMGLAIVKQIVSLHRGDIHVESELGRGTTFIITLPKTIPTDS</sequence>
<dbReference type="GO" id="GO:0005524">
    <property type="term" value="F:ATP binding"/>
    <property type="evidence" value="ECO:0007669"/>
    <property type="project" value="UniProtKB-KW"/>
</dbReference>
<dbReference type="InterPro" id="IPR003594">
    <property type="entry name" value="HATPase_dom"/>
</dbReference>
<evidence type="ECO:0000256" key="4">
    <source>
        <dbReference type="ARBA" id="ARBA00022475"/>
    </source>
</evidence>
<evidence type="ECO:0000256" key="14">
    <source>
        <dbReference type="ARBA" id="ARBA00023136"/>
    </source>
</evidence>
<organism evidence="20 21">
    <name type="scientific">Fontibacillus phaseoli</name>
    <dbReference type="NCBI Taxonomy" id="1416533"/>
    <lineage>
        <taxon>Bacteria</taxon>
        <taxon>Bacillati</taxon>
        <taxon>Bacillota</taxon>
        <taxon>Bacilli</taxon>
        <taxon>Bacillales</taxon>
        <taxon>Paenibacillaceae</taxon>
        <taxon>Fontibacillus</taxon>
    </lineage>
</organism>
<feature type="transmembrane region" description="Helical" evidence="17">
    <location>
        <begin position="156"/>
        <end position="180"/>
    </location>
</feature>
<keyword evidence="13" id="KW-0843">Virulence</keyword>
<dbReference type="CDD" id="cd00082">
    <property type="entry name" value="HisKA"/>
    <property type="match status" value="1"/>
</dbReference>
<dbReference type="FunFam" id="3.30.565.10:FF:000006">
    <property type="entry name" value="Sensor histidine kinase WalK"/>
    <property type="match status" value="1"/>
</dbReference>
<keyword evidence="4" id="KW-1003">Cell membrane</keyword>
<evidence type="ECO:0000313" key="20">
    <source>
        <dbReference type="EMBL" id="RCX20756.1"/>
    </source>
</evidence>
<reference evidence="20 21" key="1">
    <citation type="submission" date="2018-07" db="EMBL/GenBank/DDBJ databases">
        <title>Genomic Encyclopedia of Type Strains, Phase III (KMG-III): the genomes of soil and plant-associated and newly described type strains.</title>
        <authorList>
            <person name="Whitman W."/>
        </authorList>
    </citation>
    <scope>NUCLEOTIDE SEQUENCE [LARGE SCALE GENOMIC DNA]</scope>
    <source>
        <strain evidence="20 21">CECT 8333</strain>
    </source>
</reference>
<dbReference type="InterPro" id="IPR050398">
    <property type="entry name" value="HssS/ArlS-like"/>
</dbReference>